<keyword evidence="1" id="KW-0560">Oxidoreductase</keyword>
<evidence type="ECO:0000313" key="4">
    <source>
        <dbReference type="Proteomes" id="UP001215712"/>
    </source>
</evidence>
<dbReference type="PANTHER" id="PTHR10366:SF564">
    <property type="entry name" value="STEROL-4-ALPHA-CARBOXYLATE 3-DEHYDROGENASE, DECARBOXYLATING"/>
    <property type="match status" value="1"/>
</dbReference>
<comment type="caution">
    <text evidence="3">The sequence shown here is derived from an EMBL/GenBank/DDBJ whole genome shotgun (WGS) entry which is preliminary data.</text>
</comment>
<dbReference type="InterPro" id="IPR050425">
    <property type="entry name" value="NAD(P)_dehydrat-like"/>
</dbReference>
<gene>
    <name evidence="3" type="ORF">N7493_000977</name>
</gene>
<protein>
    <recommendedName>
        <fullName evidence="5">Thioester reductase (TE) domain-containing protein</fullName>
    </recommendedName>
</protein>
<reference evidence="3" key="1">
    <citation type="journal article" date="2023" name="IMA Fungus">
        <title>Comparative genomic study of the Penicillium genus elucidates a diverse pangenome and 15 lateral gene transfer events.</title>
        <authorList>
            <person name="Petersen C."/>
            <person name="Sorensen T."/>
            <person name="Nielsen M.R."/>
            <person name="Sondergaard T.E."/>
            <person name="Sorensen J.L."/>
            <person name="Fitzpatrick D.A."/>
            <person name="Frisvad J.C."/>
            <person name="Nielsen K.L."/>
        </authorList>
    </citation>
    <scope>NUCLEOTIDE SEQUENCE</scope>
    <source>
        <strain evidence="3">IBT 17514</strain>
    </source>
</reference>
<dbReference type="Proteomes" id="UP001215712">
    <property type="component" value="Unassembled WGS sequence"/>
</dbReference>
<dbReference type="AlphaFoldDB" id="A0AAD6HXE9"/>
<dbReference type="EMBL" id="JAQJAN010000001">
    <property type="protein sequence ID" value="KAJ5741105.1"/>
    <property type="molecule type" value="Genomic_DNA"/>
</dbReference>
<evidence type="ECO:0000313" key="3">
    <source>
        <dbReference type="EMBL" id="KAJ5741105.1"/>
    </source>
</evidence>
<dbReference type="InterPro" id="IPR036291">
    <property type="entry name" value="NAD(P)-bd_dom_sf"/>
</dbReference>
<evidence type="ECO:0000256" key="1">
    <source>
        <dbReference type="ARBA" id="ARBA00023002"/>
    </source>
</evidence>
<accession>A0AAD6HXE9</accession>
<comment type="similarity">
    <text evidence="2">Belongs to the NAD(P)-dependent epimerase/dehydratase family. Dihydroflavonol-4-reductase subfamily.</text>
</comment>
<proteinExistence type="inferred from homology"/>
<keyword evidence="4" id="KW-1185">Reference proteome</keyword>
<dbReference type="PANTHER" id="PTHR10366">
    <property type="entry name" value="NAD DEPENDENT EPIMERASE/DEHYDRATASE"/>
    <property type="match status" value="1"/>
</dbReference>
<dbReference type="Gene3D" id="3.40.50.720">
    <property type="entry name" value="NAD(P)-binding Rossmann-like Domain"/>
    <property type="match status" value="1"/>
</dbReference>
<dbReference type="SUPFAM" id="SSF51735">
    <property type="entry name" value="NAD(P)-binding Rossmann-fold domains"/>
    <property type="match status" value="1"/>
</dbReference>
<evidence type="ECO:0008006" key="5">
    <source>
        <dbReference type="Google" id="ProtNLM"/>
    </source>
</evidence>
<name>A0AAD6HXE9_9EURO</name>
<sequence>MRSPQSYSDALEGVTEIIHAASPFNVSPCDNVEHVLAPAKEISSALLEAVQHYEHRVRHVVNILSFAAMVDLSQGLRPGYSYSETDWNLMTYEEAATSSNGPAVYCASKGLVEAKMWHWVFGPSEIPLGKTTPSTSLNKLKALLDASSVPATDFAGFVDVRDVAMVAIKIIEMRDPPARRFLLGDHFDWQTAVDILRDAFPDLHHRIPVGSPGYVQQEPVYSLITGDLRSMLKTSFTSLEKTLQDTFQQFLSAK</sequence>
<reference evidence="3" key="2">
    <citation type="submission" date="2023-01" db="EMBL/GenBank/DDBJ databases">
        <authorList>
            <person name="Petersen C."/>
        </authorList>
    </citation>
    <scope>NUCLEOTIDE SEQUENCE</scope>
    <source>
        <strain evidence="3">IBT 17514</strain>
    </source>
</reference>
<evidence type="ECO:0000256" key="2">
    <source>
        <dbReference type="ARBA" id="ARBA00023445"/>
    </source>
</evidence>
<organism evidence="3 4">
    <name type="scientific">Penicillium malachiteum</name>
    <dbReference type="NCBI Taxonomy" id="1324776"/>
    <lineage>
        <taxon>Eukaryota</taxon>
        <taxon>Fungi</taxon>
        <taxon>Dikarya</taxon>
        <taxon>Ascomycota</taxon>
        <taxon>Pezizomycotina</taxon>
        <taxon>Eurotiomycetes</taxon>
        <taxon>Eurotiomycetidae</taxon>
        <taxon>Eurotiales</taxon>
        <taxon>Aspergillaceae</taxon>
        <taxon>Penicillium</taxon>
    </lineage>
</organism>
<dbReference type="GO" id="GO:0016616">
    <property type="term" value="F:oxidoreductase activity, acting on the CH-OH group of donors, NAD or NADP as acceptor"/>
    <property type="evidence" value="ECO:0007669"/>
    <property type="project" value="TreeGrafter"/>
</dbReference>